<sequence>MIGDGAADGFNLMPALLPCGLDDFVNKVVPELQNRGIYRTEYTGSTLREHLGLTLDRTLAVRS</sequence>
<keyword evidence="4" id="KW-0503">Monooxygenase</keyword>
<dbReference type="PANTHER" id="PTHR30011">
    <property type="entry name" value="ALKANESULFONATE MONOOXYGENASE-RELATED"/>
    <property type="match status" value="1"/>
</dbReference>
<evidence type="ECO:0000313" key="5">
    <source>
        <dbReference type="EMBL" id="MBP1966915.1"/>
    </source>
</evidence>
<name>A0ABS4I7T0_9BACL</name>
<gene>
    <name evidence="5" type="ORF">J2Z65_006176</name>
</gene>
<evidence type="ECO:0000256" key="1">
    <source>
        <dbReference type="ARBA" id="ARBA00022630"/>
    </source>
</evidence>
<dbReference type="Proteomes" id="UP001519344">
    <property type="component" value="Unassembled WGS sequence"/>
</dbReference>
<dbReference type="InterPro" id="IPR036661">
    <property type="entry name" value="Luciferase-like_sf"/>
</dbReference>
<reference evidence="5 6" key="1">
    <citation type="submission" date="2021-03" db="EMBL/GenBank/DDBJ databases">
        <title>Genomic Encyclopedia of Type Strains, Phase IV (KMG-IV): sequencing the most valuable type-strain genomes for metagenomic binning, comparative biology and taxonomic classification.</title>
        <authorList>
            <person name="Goeker M."/>
        </authorList>
    </citation>
    <scope>NUCLEOTIDE SEQUENCE [LARGE SCALE GENOMIC DNA]</scope>
    <source>
        <strain evidence="5 6">DSM 24950</strain>
    </source>
</reference>
<dbReference type="Gene3D" id="3.20.20.30">
    <property type="entry name" value="Luciferase-like domain"/>
    <property type="match status" value="1"/>
</dbReference>
<dbReference type="PANTHER" id="PTHR30011:SF16">
    <property type="entry name" value="C2H2 FINGER DOMAIN TRANSCRIPTION FACTOR (EUROFUNG)-RELATED"/>
    <property type="match status" value="1"/>
</dbReference>
<dbReference type="EMBL" id="JAGGKV010000026">
    <property type="protein sequence ID" value="MBP1966915.1"/>
    <property type="molecule type" value="Genomic_DNA"/>
</dbReference>
<protein>
    <recommendedName>
        <fullName evidence="7">LLM class flavin-dependent oxidoreductase</fullName>
    </recommendedName>
</protein>
<evidence type="ECO:0000256" key="3">
    <source>
        <dbReference type="ARBA" id="ARBA00023002"/>
    </source>
</evidence>
<keyword evidence="1" id="KW-0285">Flavoprotein</keyword>
<keyword evidence="3" id="KW-0560">Oxidoreductase</keyword>
<accession>A0ABS4I7T0</accession>
<evidence type="ECO:0008006" key="7">
    <source>
        <dbReference type="Google" id="ProtNLM"/>
    </source>
</evidence>
<keyword evidence="6" id="KW-1185">Reference proteome</keyword>
<comment type="caution">
    <text evidence="5">The sequence shown here is derived from an EMBL/GenBank/DDBJ whole genome shotgun (WGS) entry which is preliminary data.</text>
</comment>
<dbReference type="SUPFAM" id="SSF51679">
    <property type="entry name" value="Bacterial luciferase-like"/>
    <property type="match status" value="1"/>
</dbReference>
<evidence type="ECO:0000313" key="6">
    <source>
        <dbReference type="Proteomes" id="UP001519344"/>
    </source>
</evidence>
<evidence type="ECO:0000256" key="2">
    <source>
        <dbReference type="ARBA" id="ARBA00022643"/>
    </source>
</evidence>
<organism evidence="5 6">
    <name type="scientific">Paenibacillus aceris</name>
    <dbReference type="NCBI Taxonomy" id="869555"/>
    <lineage>
        <taxon>Bacteria</taxon>
        <taxon>Bacillati</taxon>
        <taxon>Bacillota</taxon>
        <taxon>Bacilli</taxon>
        <taxon>Bacillales</taxon>
        <taxon>Paenibacillaceae</taxon>
        <taxon>Paenibacillus</taxon>
    </lineage>
</organism>
<dbReference type="InterPro" id="IPR051260">
    <property type="entry name" value="Diverse_substr_monoxygenases"/>
</dbReference>
<evidence type="ECO:0000256" key="4">
    <source>
        <dbReference type="ARBA" id="ARBA00023033"/>
    </source>
</evidence>
<keyword evidence="2" id="KW-0288">FMN</keyword>
<proteinExistence type="predicted"/>